<feature type="transmembrane region" description="Helical" evidence="5">
    <location>
        <begin position="294"/>
        <end position="317"/>
    </location>
</feature>
<dbReference type="InterPro" id="IPR005828">
    <property type="entry name" value="MFS_sugar_transport-like"/>
</dbReference>
<evidence type="ECO:0000313" key="8">
    <source>
        <dbReference type="Proteomes" id="UP000435357"/>
    </source>
</evidence>
<keyword evidence="2 5" id="KW-0812">Transmembrane</keyword>
<dbReference type="OrthoDB" id="9812221at2"/>
<feature type="domain" description="Major facilitator superfamily (MFS) profile" evidence="6">
    <location>
        <begin position="8"/>
        <end position="384"/>
    </location>
</feature>
<dbReference type="PANTHER" id="PTHR23531:SF1">
    <property type="entry name" value="QUINOLENE RESISTANCE PROTEIN NORA"/>
    <property type="match status" value="1"/>
</dbReference>
<dbReference type="AlphaFoldDB" id="A0A6N6M9P4"/>
<dbReference type="Pfam" id="PF00083">
    <property type="entry name" value="Sugar_tr"/>
    <property type="match status" value="1"/>
</dbReference>
<dbReference type="InterPro" id="IPR020846">
    <property type="entry name" value="MFS_dom"/>
</dbReference>
<feature type="transmembrane region" description="Helical" evidence="5">
    <location>
        <begin position="161"/>
        <end position="180"/>
    </location>
</feature>
<dbReference type="InterPro" id="IPR052714">
    <property type="entry name" value="MFS_Exporter"/>
</dbReference>
<dbReference type="InterPro" id="IPR011701">
    <property type="entry name" value="MFS"/>
</dbReference>
<evidence type="ECO:0000256" key="5">
    <source>
        <dbReference type="SAM" id="Phobius"/>
    </source>
</evidence>
<dbReference type="SUPFAM" id="SSF103473">
    <property type="entry name" value="MFS general substrate transporter"/>
    <property type="match status" value="1"/>
</dbReference>
<dbReference type="InterPro" id="IPR036259">
    <property type="entry name" value="MFS_trans_sf"/>
</dbReference>
<feature type="transmembrane region" description="Helical" evidence="5">
    <location>
        <begin position="241"/>
        <end position="258"/>
    </location>
</feature>
<dbReference type="GO" id="GO:0022857">
    <property type="term" value="F:transmembrane transporter activity"/>
    <property type="evidence" value="ECO:0007669"/>
    <property type="project" value="InterPro"/>
</dbReference>
<evidence type="ECO:0000256" key="3">
    <source>
        <dbReference type="ARBA" id="ARBA00022989"/>
    </source>
</evidence>
<proteinExistence type="predicted"/>
<keyword evidence="4 5" id="KW-0472">Membrane</keyword>
<feature type="transmembrane region" description="Helical" evidence="5">
    <location>
        <begin position="42"/>
        <end position="61"/>
    </location>
</feature>
<comment type="caution">
    <text evidence="7">The sequence shown here is derived from an EMBL/GenBank/DDBJ whole genome shotgun (WGS) entry which is preliminary data.</text>
</comment>
<evidence type="ECO:0000256" key="2">
    <source>
        <dbReference type="ARBA" id="ARBA00022692"/>
    </source>
</evidence>
<protein>
    <submittedName>
        <fullName evidence="7">MFS transporter</fullName>
    </submittedName>
</protein>
<name>A0A6N6M9P4_9FLAO</name>
<dbReference type="RefSeq" id="WP_151165920.1">
    <property type="nucleotide sequence ID" value="NZ_WACR01000001.1"/>
</dbReference>
<keyword evidence="8" id="KW-1185">Reference proteome</keyword>
<feature type="transmembrane region" description="Helical" evidence="5">
    <location>
        <begin position="73"/>
        <end position="100"/>
    </location>
</feature>
<sequence length="388" mass="42591">MIRRYGKQFWIMCASSVFFFSSFNMIIPELPAYLTQLGGEDYKGLIISLFTLTAMLSRPFSGKLADKVGRIPVMIFGSAICFIASGLYPLIGGVASFLLLRFFHGFSTGFKPTGTSAYVADIIPANKRGEAMGILGIFNSTGMALGPSIGGWIAANYTTDILFYTSAAFGLMSVLVLVGLKETVKKPEPFSPKLLKMKVSEFYEPRVVGPSITMMLTVFSFGIVLTIIPDFSVYLGFENKGIFFTVFVIASLFIRLIAGRASDRFGRVKVLRFSSISVSIAMLLIGFASTQWHLIGAAVLFGMAVGTNSPTVFAWTIDLSREEARGKAMATMYIALEIGIGTGALISAAIYDNDPANFSWAFWMGSISAFIAFLYLFSWEKRYQHKYE</sequence>
<dbReference type="PROSITE" id="PS50850">
    <property type="entry name" value="MFS"/>
    <property type="match status" value="1"/>
</dbReference>
<gene>
    <name evidence="7" type="ORF">F3059_00225</name>
</gene>
<evidence type="ECO:0000259" key="6">
    <source>
        <dbReference type="PROSITE" id="PS50850"/>
    </source>
</evidence>
<feature type="transmembrane region" description="Helical" evidence="5">
    <location>
        <begin position="357"/>
        <end position="377"/>
    </location>
</feature>
<dbReference type="Pfam" id="PF07690">
    <property type="entry name" value="MFS_1"/>
    <property type="match status" value="1"/>
</dbReference>
<dbReference type="EMBL" id="WACR01000001">
    <property type="protein sequence ID" value="KAB1065932.1"/>
    <property type="molecule type" value="Genomic_DNA"/>
</dbReference>
<comment type="subcellular location">
    <subcellularLocation>
        <location evidence="1">Membrane</location>
    </subcellularLocation>
</comment>
<feature type="transmembrane region" description="Helical" evidence="5">
    <location>
        <begin position="9"/>
        <end position="27"/>
    </location>
</feature>
<dbReference type="CDD" id="cd17489">
    <property type="entry name" value="MFS_YfcJ_like"/>
    <property type="match status" value="1"/>
</dbReference>
<accession>A0A6N6M9P4</accession>
<evidence type="ECO:0000313" key="7">
    <source>
        <dbReference type="EMBL" id="KAB1065932.1"/>
    </source>
</evidence>
<dbReference type="PANTHER" id="PTHR23531">
    <property type="entry name" value="QUINOLENE RESISTANCE PROTEIN NORA"/>
    <property type="match status" value="1"/>
</dbReference>
<dbReference type="Proteomes" id="UP000435357">
    <property type="component" value="Unassembled WGS sequence"/>
</dbReference>
<reference evidence="7 8" key="1">
    <citation type="submission" date="2019-09" db="EMBL/GenBank/DDBJ databases">
        <title>Genomes of Cryomorphaceae.</title>
        <authorList>
            <person name="Bowman J.P."/>
        </authorList>
    </citation>
    <scope>NUCLEOTIDE SEQUENCE [LARGE SCALE GENOMIC DNA]</scope>
    <source>
        <strain evidence="7 8">KCTC 52047</strain>
    </source>
</reference>
<keyword evidence="3 5" id="KW-1133">Transmembrane helix</keyword>
<evidence type="ECO:0000256" key="4">
    <source>
        <dbReference type="ARBA" id="ARBA00023136"/>
    </source>
</evidence>
<feature type="transmembrane region" description="Helical" evidence="5">
    <location>
        <begin position="270"/>
        <end position="288"/>
    </location>
</feature>
<evidence type="ECO:0000256" key="1">
    <source>
        <dbReference type="ARBA" id="ARBA00004370"/>
    </source>
</evidence>
<dbReference type="GO" id="GO:0016020">
    <property type="term" value="C:membrane"/>
    <property type="evidence" value="ECO:0007669"/>
    <property type="project" value="UniProtKB-SubCell"/>
</dbReference>
<organism evidence="7 8">
    <name type="scientific">Salibacter halophilus</name>
    <dbReference type="NCBI Taxonomy" id="1803916"/>
    <lineage>
        <taxon>Bacteria</taxon>
        <taxon>Pseudomonadati</taxon>
        <taxon>Bacteroidota</taxon>
        <taxon>Flavobacteriia</taxon>
        <taxon>Flavobacteriales</taxon>
        <taxon>Salibacteraceae</taxon>
        <taxon>Salibacter</taxon>
    </lineage>
</organism>
<dbReference type="Gene3D" id="1.20.1250.20">
    <property type="entry name" value="MFS general substrate transporter like domains"/>
    <property type="match status" value="2"/>
</dbReference>
<feature type="transmembrane region" description="Helical" evidence="5">
    <location>
        <begin position="329"/>
        <end position="351"/>
    </location>
</feature>
<feature type="transmembrane region" description="Helical" evidence="5">
    <location>
        <begin position="207"/>
        <end position="229"/>
    </location>
</feature>